<dbReference type="EMBL" id="FRBI01000034">
    <property type="protein sequence ID" value="SHN29781.1"/>
    <property type="molecule type" value="Genomic_DNA"/>
</dbReference>
<evidence type="ECO:0000256" key="1">
    <source>
        <dbReference type="SAM" id="SignalP"/>
    </source>
</evidence>
<dbReference type="GO" id="GO:0005975">
    <property type="term" value="P:carbohydrate metabolic process"/>
    <property type="evidence" value="ECO:0007669"/>
    <property type="project" value="UniProtKB-ARBA"/>
</dbReference>
<dbReference type="Gene3D" id="2.60.40.10">
    <property type="entry name" value="Immunoglobulins"/>
    <property type="match status" value="1"/>
</dbReference>
<evidence type="ECO:0000259" key="2">
    <source>
        <dbReference type="PROSITE" id="PS50093"/>
    </source>
</evidence>
<feature type="domain" description="PKD" evidence="2">
    <location>
        <begin position="62"/>
        <end position="113"/>
    </location>
</feature>
<dbReference type="PROSITE" id="PS50093">
    <property type="entry name" value="PKD"/>
    <property type="match status" value="1"/>
</dbReference>
<dbReference type="STRING" id="310782.SAMN05216499_13412"/>
<proteinExistence type="predicted"/>
<dbReference type="AlphaFoldDB" id="A0A1M7QGG3"/>
<dbReference type="Pfam" id="PF00801">
    <property type="entry name" value="PKD"/>
    <property type="match status" value="1"/>
</dbReference>
<keyword evidence="4" id="KW-1185">Reference proteome</keyword>
<reference evidence="3 4" key="1">
    <citation type="submission" date="2016-11" db="EMBL/GenBank/DDBJ databases">
        <authorList>
            <person name="Jaros S."/>
            <person name="Januszkiewicz K."/>
            <person name="Wedrychowicz H."/>
        </authorList>
    </citation>
    <scope>NUCLEOTIDE SEQUENCE [LARGE SCALE GENOMIC DNA]</scope>
    <source>
        <strain evidence="3 4">CGMCC 4.2025</strain>
    </source>
</reference>
<dbReference type="InterPro" id="IPR000601">
    <property type="entry name" value="PKD_dom"/>
</dbReference>
<feature type="signal peptide" evidence="1">
    <location>
        <begin position="1"/>
        <end position="30"/>
    </location>
</feature>
<dbReference type="RefSeq" id="WP_159450322.1">
    <property type="nucleotide sequence ID" value="NZ_FRBI01000034.1"/>
</dbReference>
<evidence type="ECO:0000313" key="3">
    <source>
        <dbReference type="EMBL" id="SHN29781.1"/>
    </source>
</evidence>
<evidence type="ECO:0000313" key="4">
    <source>
        <dbReference type="Proteomes" id="UP000184111"/>
    </source>
</evidence>
<protein>
    <submittedName>
        <fullName evidence="3">PKD domain-containing protein</fullName>
    </submittedName>
</protein>
<sequence length="509" mass="51592">MPLRFRATAVAAFVLVSAAAGLPSAAPALAGTPAITAGVTVSPLPGSDPLAVTLHGKATADGSPVPDSVTYTYDFGDGTTPTVTSSPAVDHTYPAAGIYAPAVTAADASGTSTPAHLAGGRMVLGSGYNPLPSTRILDTRAGIGVSGNEPLRSYDTLTIPAAGRGGIPADGATAFVLNVTVTGGTAPGYLQVFPHFTGGPGSSVNWAAGQTIAAQVTVEAVAGGIDIGNWSTGSVHVVVDVQGYYSPAHGYRYEPVLETRVLDTRVKKGVPTTTPIPAGGSVTVTVPLPAHAPKDPQAVVVNVTATGSTRAGYVTAYGADSPRPAVSTVNWAAGTTVANLVTVPSQGGRITFYNHGPAPVHLIADLNGYYAAAARTSFRDSRIFRVLDTRSGFGTAVVAPAPAGGDISVPLPVPADLAEPEQAALLLRITVTRPAAPGVLLPFSGPYSLPLNASVLNWTTGQNIGNTINLSARHFDEVRFRNHSAGPTDLVVDLVGFFDTLTPPDGTTG</sequence>
<dbReference type="InterPro" id="IPR013783">
    <property type="entry name" value="Ig-like_fold"/>
</dbReference>
<gene>
    <name evidence="3" type="ORF">SAMN05216499_13412</name>
</gene>
<dbReference type="SUPFAM" id="SSF49299">
    <property type="entry name" value="PKD domain"/>
    <property type="match status" value="1"/>
</dbReference>
<feature type="chain" id="PRO_5039070631" evidence="1">
    <location>
        <begin position="31"/>
        <end position="509"/>
    </location>
</feature>
<dbReference type="CDD" id="cd00146">
    <property type="entry name" value="PKD"/>
    <property type="match status" value="1"/>
</dbReference>
<accession>A0A1M7QGG3</accession>
<dbReference type="OrthoDB" id="3928417at2"/>
<dbReference type="InterPro" id="IPR022409">
    <property type="entry name" value="PKD/Chitinase_dom"/>
</dbReference>
<dbReference type="InterPro" id="IPR035986">
    <property type="entry name" value="PKD_dom_sf"/>
</dbReference>
<keyword evidence="1" id="KW-0732">Signal</keyword>
<organism evidence="3 4">
    <name type="scientific">Actinacidiphila paucisporea</name>
    <dbReference type="NCBI Taxonomy" id="310782"/>
    <lineage>
        <taxon>Bacteria</taxon>
        <taxon>Bacillati</taxon>
        <taxon>Actinomycetota</taxon>
        <taxon>Actinomycetes</taxon>
        <taxon>Kitasatosporales</taxon>
        <taxon>Streptomycetaceae</taxon>
        <taxon>Actinacidiphila</taxon>
    </lineage>
</organism>
<dbReference type="SMART" id="SM00089">
    <property type="entry name" value="PKD"/>
    <property type="match status" value="1"/>
</dbReference>
<dbReference type="Proteomes" id="UP000184111">
    <property type="component" value="Unassembled WGS sequence"/>
</dbReference>
<name>A0A1M7QGG3_9ACTN</name>